<dbReference type="AlphaFoldDB" id="A0A431W833"/>
<name>A0A431W833_9GAMM</name>
<reference evidence="1 2" key="1">
    <citation type="submission" date="2018-12" db="EMBL/GenBank/DDBJ databases">
        <authorList>
            <person name="Yu L."/>
        </authorList>
    </citation>
    <scope>NUCLEOTIDE SEQUENCE [LARGE SCALE GENOMIC DNA]</scope>
    <source>
        <strain evidence="1 2">HAW-EB5</strain>
    </source>
</reference>
<dbReference type="OrthoDB" id="6221595at2"/>
<evidence type="ECO:0000313" key="1">
    <source>
        <dbReference type="EMBL" id="RTR31662.1"/>
    </source>
</evidence>
<comment type="caution">
    <text evidence="1">The sequence shown here is derived from an EMBL/GenBank/DDBJ whole genome shotgun (WGS) entry which is preliminary data.</text>
</comment>
<organism evidence="1 2">
    <name type="scientific">Shewanella atlantica</name>
    <dbReference type="NCBI Taxonomy" id="271099"/>
    <lineage>
        <taxon>Bacteria</taxon>
        <taxon>Pseudomonadati</taxon>
        <taxon>Pseudomonadota</taxon>
        <taxon>Gammaproteobacteria</taxon>
        <taxon>Alteromonadales</taxon>
        <taxon>Shewanellaceae</taxon>
        <taxon>Shewanella</taxon>
    </lineage>
</organism>
<evidence type="ECO:0000313" key="2">
    <source>
        <dbReference type="Proteomes" id="UP000282060"/>
    </source>
</evidence>
<dbReference type="RefSeq" id="WP_126506213.1">
    <property type="nucleotide sequence ID" value="NZ_RXNV01000005.1"/>
</dbReference>
<dbReference type="Proteomes" id="UP000282060">
    <property type="component" value="Unassembled WGS sequence"/>
</dbReference>
<accession>A0A431W833</accession>
<proteinExistence type="predicted"/>
<dbReference type="EMBL" id="RXNV01000005">
    <property type="protein sequence ID" value="RTR31662.1"/>
    <property type="molecule type" value="Genomic_DNA"/>
</dbReference>
<sequence length="481" mass="54493">MKIRNNSSNSTVTKLITPKPCPLKLSLAKHQLRSAINKYPYFFEPLAELPTSVDKELLLELSSKYTNFYHSSGKFRELSDETISSFVQNDEYIRHAHQLLSSTLGSPAEHLEVSIDDCSFTLELSSEVWKQMGAQSSKKPKGKHAELMRLVKENSHGEVVLKISHGSGGELAHLYGHHWVYRFSAGGEIRFHYMPVDNSSSSPNGKHKNSETIRSSRISFRLSSLGINNLRIFLSWLRSLSIQEYDRAVFHNDSKTKGTTNGAYITRIDFEAKFYALPFPFLMLKDTHHSVEHFAIFPKNSSKSMASSAYSGDHANNSHFILYDAVLKLIDKGLITLEEAGCFVELCKIERRLLPSKNGNGGLLVTGLDKVNANFERLYIYSPKVFQHLPEKVAVKLARFKSDAVWGNLGKRETKQLEKVLNDHQFKIPINADEINLKCYLLAQQLQRVIMEPSLNTHRITEGNSEPLKRSVLKSLSIEPR</sequence>
<keyword evidence="2" id="KW-1185">Reference proteome</keyword>
<gene>
    <name evidence="1" type="ORF">EKG39_13180</name>
</gene>
<protein>
    <submittedName>
        <fullName evidence="1">Uncharacterized protein</fullName>
    </submittedName>
</protein>